<dbReference type="InterPro" id="IPR050091">
    <property type="entry name" value="PKS_NRPS_Biosynth_Enz"/>
</dbReference>
<dbReference type="Gene3D" id="3.40.366.10">
    <property type="entry name" value="Malonyl-Coenzyme A Acyl Carrier Protein, domain 2"/>
    <property type="match status" value="2"/>
</dbReference>
<feature type="domain" description="Carrier" evidence="12">
    <location>
        <begin position="3309"/>
        <end position="3384"/>
    </location>
</feature>
<dbReference type="SMART" id="SM00827">
    <property type="entry name" value="PKS_AT"/>
    <property type="match status" value="2"/>
</dbReference>
<dbReference type="PROSITE" id="PS52019">
    <property type="entry name" value="PKS_MFAS_DH"/>
    <property type="match status" value="2"/>
</dbReference>
<dbReference type="InterPro" id="IPR016036">
    <property type="entry name" value="Malonyl_transacylase_ACP-bd"/>
</dbReference>
<keyword evidence="6" id="KW-0045">Antibiotic biosynthesis</keyword>
<feature type="active site" description="Proton acceptor; for dehydratase activity" evidence="9">
    <location>
        <position position="2624"/>
    </location>
</feature>
<evidence type="ECO:0000313" key="15">
    <source>
        <dbReference type="EMBL" id="MUN36756.1"/>
    </source>
</evidence>
<gene>
    <name evidence="15" type="ORF">GNZ18_09125</name>
</gene>
<dbReference type="Gene3D" id="3.40.50.720">
    <property type="entry name" value="NAD(P)-binding Rossmann-like Domain"/>
    <property type="match status" value="2"/>
</dbReference>
<feature type="region of interest" description="C-terminal hotdog fold" evidence="9">
    <location>
        <begin position="1059"/>
        <end position="1202"/>
    </location>
</feature>
<evidence type="ECO:0000256" key="11">
    <source>
        <dbReference type="SAM" id="MobiDB-lite"/>
    </source>
</evidence>
<dbReference type="InterPro" id="IPR020841">
    <property type="entry name" value="PKS_Beta-ketoAc_synthase_dom"/>
</dbReference>
<dbReference type="InterPro" id="IPR013968">
    <property type="entry name" value="PKS_KR"/>
</dbReference>
<dbReference type="InterPro" id="IPR032821">
    <property type="entry name" value="PKS_assoc"/>
</dbReference>
<dbReference type="CDD" id="cd00833">
    <property type="entry name" value="PKS"/>
    <property type="match status" value="2"/>
</dbReference>
<feature type="active site" description="Proton donor; for dehydratase activity" evidence="9">
    <location>
        <position position="2777"/>
    </location>
</feature>
<evidence type="ECO:0000256" key="10">
    <source>
        <dbReference type="SAM" id="Coils"/>
    </source>
</evidence>
<keyword evidence="10" id="KW-0175">Coiled coil</keyword>
<comment type="cofactor">
    <cofactor evidence="1">
        <name>pantetheine 4'-phosphate</name>
        <dbReference type="ChEBI" id="CHEBI:47942"/>
    </cofactor>
</comment>
<dbReference type="PROSITE" id="PS00606">
    <property type="entry name" value="KS3_1"/>
    <property type="match status" value="2"/>
</dbReference>
<dbReference type="FunFam" id="1.10.1200.10:FF:000007">
    <property type="entry name" value="Probable polyketide synthase pks17"/>
    <property type="match status" value="1"/>
</dbReference>
<dbReference type="GO" id="GO:0004312">
    <property type="term" value="F:fatty acid synthase activity"/>
    <property type="evidence" value="ECO:0007669"/>
    <property type="project" value="TreeGrafter"/>
</dbReference>
<dbReference type="SMART" id="SM01294">
    <property type="entry name" value="PKS_PP_betabranch"/>
    <property type="match status" value="1"/>
</dbReference>
<dbReference type="Pfam" id="PF22953">
    <property type="entry name" value="SpnB_Rossmann"/>
    <property type="match status" value="2"/>
</dbReference>
<evidence type="ECO:0000256" key="5">
    <source>
        <dbReference type="ARBA" id="ARBA00022679"/>
    </source>
</evidence>
<evidence type="ECO:0000256" key="4">
    <source>
        <dbReference type="ARBA" id="ARBA00022553"/>
    </source>
</evidence>
<feature type="domain" description="PKS/mFAS DH" evidence="14">
    <location>
        <begin position="2593"/>
        <end position="2851"/>
    </location>
</feature>
<feature type="domain" description="Ketosynthase family 3 (KS3)" evidence="13">
    <location>
        <begin position="1712"/>
        <end position="2138"/>
    </location>
</feature>
<keyword evidence="3" id="KW-0596">Phosphopantetheine</keyword>
<evidence type="ECO:0000256" key="7">
    <source>
        <dbReference type="ARBA" id="ARBA00023268"/>
    </source>
</evidence>
<evidence type="ECO:0000256" key="2">
    <source>
        <dbReference type="ARBA" id="ARBA00004792"/>
    </source>
</evidence>
<dbReference type="Gene3D" id="3.10.129.110">
    <property type="entry name" value="Polyketide synthase dehydratase"/>
    <property type="match status" value="2"/>
</dbReference>
<dbReference type="Proteomes" id="UP000432015">
    <property type="component" value="Unassembled WGS sequence"/>
</dbReference>
<dbReference type="InterPro" id="IPR016039">
    <property type="entry name" value="Thiolase-like"/>
</dbReference>
<dbReference type="Pfam" id="PF08659">
    <property type="entry name" value="KR"/>
    <property type="match status" value="2"/>
</dbReference>
<dbReference type="SUPFAM" id="SSF47336">
    <property type="entry name" value="ACP-like"/>
    <property type="match status" value="2"/>
</dbReference>
<evidence type="ECO:0000259" key="14">
    <source>
        <dbReference type="PROSITE" id="PS52019"/>
    </source>
</evidence>
<dbReference type="InterPro" id="IPR057326">
    <property type="entry name" value="KR_dom"/>
</dbReference>
<dbReference type="GO" id="GO:0031177">
    <property type="term" value="F:phosphopantetheine binding"/>
    <property type="evidence" value="ECO:0007669"/>
    <property type="project" value="InterPro"/>
</dbReference>
<dbReference type="SMART" id="SM00826">
    <property type="entry name" value="PKS_DH"/>
    <property type="match status" value="2"/>
</dbReference>
<feature type="region of interest" description="C-terminal hotdog fold" evidence="9">
    <location>
        <begin position="2718"/>
        <end position="2851"/>
    </location>
</feature>
<keyword evidence="7" id="KW-0511">Multifunctional enzyme</keyword>
<dbReference type="InterPro" id="IPR018201">
    <property type="entry name" value="Ketoacyl_synth_AS"/>
</dbReference>
<dbReference type="SUPFAM" id="SSF51735">
    <property type="entry name" value="NAD(P)-binding Rossmann-fold domains"/>
    <property type="match status" value="4"/>
</dbReference>
<dbReference type="RefSeq" id="WP_156215820.1">
    <property type="nucleotide sequence ID" value="NZ_WOFH01000003.1"/>
</dbReference>
<evidence type="ECO:0000313" key="16">
    <source>
        <dbReference type="Proteomes" id="UP000432015"/>
    </source>
</evidence>
<dbReference type="Gene3D" id="3.30.70.3290">
    <property type="match status" value="2"/>
</dbReference>
<comment type="caution">
    <text evidence="15">The sequence shown here is derived from an EMBL/GenBank/DDBJ whole genome shotgun (WGS) entry which is preliminary data.</text>
</comment>
<dbReference type="Pfam" id="PF08990">
    <property type="entry name" value="Docking"/>
    <property type="match status" value="1"/>
</dbReference>
<dbReference type="SMART" id="SM00825">
    <property type="entry name" value="PKS_KS"/>
    <property type="match status" value="2"/>
</dbReference>
<feature type="active site" description="Proton donor; for dehydratase activity" evidence="9">
    <location>
        <position position="1108"/>
    </location>
</feature>
<dbReference type="InterPro" id="IPR020807">
    <property type="entry name" value="PKS_DH"/>
</dbReference>
<evidence type="ECO:0000256" key="1">
    <source>
        <dbReference type="ARBA" id="ARBA00001957"/>
    </source>
</evidence>
<dbReference type="Pfam" id="PF14765">
    <property type="entry name" value="PS-DH"/>
    <property type="match status" value="1"/>
</dbReference>
<feature type="region of interest" description="Disordered" evidence="11">
    <location>
        <begin position="3276"/>
        <end position="3303"/>
    </location>
</feature>
<dbReference type="Pfam" id="PF00550">
    <property type="entry name" value="PP-binding"/>
    <property type="match status" value="2"/>
</dbReference>
<dbReference type="InterPro" id="IPR049552">
    <property type="entry name" value="PKS_DH_N"/>
</dbReference>
<feature type="region of interest" description="N-terminal hotdog fold" evidence="9">
    <location>
        <begin position="924"/>
        <end position="1044"/>
    </location>
</feature>
<dbReference type="InterPro" id="IPR014030">
    <property type="entry name" value="Ketoacyl_synth_N"/>
</dbReference>
<dbReference type="GO" id="GO:0033068">
    <property type="term" value="P:macrolide biosynthetic process"/>
    <property type="evidence" value="ECO:0007669"/>
    <property type="project" value="UniProtKB-ARBA"/>
</dbReference>
<sequence length="3465" mass="360961">MTTSNDQLVEALRASLKEAEQLRRRNSELIAATTEPIAIVGMGCRYPGGVDSPEALWRLVADEGDAVGPFPGDRGWDLENLFDPVPATPGKVSSRAGGFLSDAGGFDPGFFDLSPREATAMDPQQRIALETAWEAFERASVDPGGLRGSATGVFVGAMDQEYAPPRTPAEFEGHLLTGRINSVISGRIAYTLGLEGPAVTVDTACSSSLVAVHLAVQALRRGECGLALAGGVTVVARPRVFVEFSRQRGLSPDGRCKAFAAAADGTGLGEGAGMLVLERLSDARRNGRAVLGVIRGSAVNQDGASNGLTAPNGPSQERVIRQALAGAGLSGADVDAVEAHGTGTSLGDPIEAQAVIGTYGQDRPEGRPLWLGSIKSNIGHTQAAAGVAGVIKMVMAMRHAELPRTLHVDEPSPRVDWAAGEVALLTEPRPWEPGDRPRRAGISSFGISGTNAHVIVEEPPEQAHEAAAAREPGLAPVLWTVSARGEEALAAQAARLRARLAGADPVDAAFSLATTRKPFEHRAVVVANDREEGLDALDALARGEASPQVVRGTADGAARVAFLFTGQGSQRLGMGRELAAAFPVFAEALDQVCGELDRHLPRPLREVVFAEPGSEDAALLDQTRFTQAALFAVETALFRLAEHFGLAPGHLIGHSIGELAAAHAAGVWSLEDACALVAARGRLMQAARGDGAMLAVGADEDTVARALDDRVAIAAVNGPASTVVSGDADAIDALAARFKADGHRTRRLQVSHAFHSPHMDEVLEEFRRVAAGLTYHEPRLTVVSNVTGRVAEPGQLTSPDYWVSHVRQAVRFHDGVRALRALGVTAFLELGPDPVLTGMLHDCLGEVTGLATSGALKEGRPEPASFAHALARMVAGGAALDWAAVFPGARAIDLPTYAFDRRHYWLRPGPGGDVASAGLGVAEHPLLAAAIGLADGDGTLFTGRISVHDHPWLAGHRVAGRIVLPSAALADLIVAAAGSASVRDLEFGAPLVLPDQGAVHLQVAVGAPGEDGTRAVTVHGRPADADLPWALHARAVAADIAADIAVGGADVGVWPPAGADPLDLDDLDDLGNARVRAAWRRGDEVFADLALADGVEVSGYGLHPALLDAVPHLLRPDAPPHITGIGGLRLHATDATAVRARLSPGPDGALDVTLTDPAGAPVLSVGALRTGPMPLDDLGPSSPVARSLYAPEWQPIPTPADAPTPDVEVRPAVGSGDDVLTGTRDLTRDVLAALQEWSGDGRTGSRLVIATRNAVAARPGEDVTDLAGAAVWGLVRVAQTENPGRFVLLDTDDPTDDVLAAAIATGEPQLAVRDGELLVPRLVSAAEPEGDTAPDLDGTVLVTGGTGALGARVARHLVTEHGVRHLLLISRRGPAAEGAAALRDELAALGADADVVSCDAGDRDALAALLASIPGERPLTAVIHTAGVIDDAVLASQDGERLDRVLRAKADAAWNLHELTRDLAPEAFVLFSSVAGLIGNAGQANYAAANTFLDALACHRHANGLPATSLAWGLWDTEASGMGDTLRQSDLDRLQRTGISPLSPAEGMALLDAALASPRPLLAPVHLDTGALRSQARSGLLPAVFGGLVRAPLRRAGRATGDESAWARRMLDLPEAERATAVATLVRQEAAAVLGHTGSGALASDRNFKELGFTSLTALELRNRLSAVTGLRLPASLVFDRPTPEALSAYLVGELSGASVSSGAIMAAASADEPIAIVGMACRFPGGVASPEDLWTLVAGGRDALTGFPVNRGWDLDKLYDPDPDGGTGTSYVRHGSFLHDADGFDAAFFGISPREATAMDPQQRLLLETAWEVFERAGIDPNALRGSSTGVFAGVTPGDYTAHLTEAPEELAGQLAIGNTTSVASGRIAYTLGLEGPAITVDTACSSSLVAMHLAMQSLRNGDCALAVAGGVTVMAGPTHFVEFSRQRALSVDGRCKAFAAAADGTGWGEGVGLVLLEPLSQAQRNGHRVLAVVRGSAVNQDGASNGLTAPNGPSQERVITQALANAGLTGGDVDVVEAHGTGTALGDPIEAQALLATYGRGRSEGRPLWLGSVKSNIGHTQAAAGVAGVIKMVGAIRAGILPQTLHVDEPSPHVDWSAGAVSLLTESQPWDKDQPRRAAVSSFGISGTNAHIILEQAPEEPPTTPAEISGPVPWLISAKTEPALRAQADRLAGVTGDVAGVATALANTRATLEHRAVIIGQAPNEFDTGLRALAAGAEAPHLVQGRAGTPGKTVLVFPGQGWQWQGMAATLLDESPVFAESIKRCAEALEPFIDWSLIDALRNEVGMDRVDVLQPTLWAVMISLAELWKSAGVTPDAVIGHSQGEIAAAHIAGALTLADSAKVVALRSQALTALSGTGAMASLSLSAEQTQKRIAGHAGVEIAVFNGPLATVISGDPDAIETIVGACKDEGLNARVLPVDYASHCAHTEHIRDQILTDLADINAQEPHIPFYSTLTGQRLDTEQLDGDYWYNNLRNPVRFQPAIQQLLNDGHETFIEASAHPVLTTPISDIDEDTLVTGTLKRDEGGLDRFLTSAAHLHVHGTTIDWTPFLPKGAAPADLPTYPFQHEPYWLTASPSATDAPHLGLQSAEHPLLATATELPDGTTLYTGAISTHTHPWLTDHAVTGTPILPGTAFLDLALHTHPTVHELTLHAPLILGRRLTHLQVVVGPEESGRRPITIRSRTGDDAWTQHAAGVVGGEAVLPEAVHEAWPPPSAEPVELDGCYERLAERGYEYGPLFQGLKAAWRDGDDVCAEVELPPGTGTGGFVQHPALLDAAFHLLGLRVEEGEETELPFSFGDVVARRAPVTAARVRIRAQDGGVRAVLSDADGPIVAFGTVTTRPMSPERLAALGEAERSLFTLDWIPVGDLPATPIDAPRIAVLADHSDLKALAETGPPPIVLAPCTGASPQDAAEHALHLVQNWVSEERFADSHLVVVTRRAVDAGDGQKEIDLDSSTVWGLVRCAQNEEPGRITLVDLDGDDVAWPALAAAVHATEHPQLAVRDRTLLAPRLAPVAPSPAAPRLRTDGTVLITGGLGQLGTLVARHLVAEHGVRRLLLLGRKGPDTPGADALREELTGLGADVAIAACDAADRAALAELIDAVPDRYPLRAVVHAAGITDDGMLASLTPERLARVVRPKVEAAWNLHRLTRDHDLDAFVLFSSFAGILGNPGQGNYAAANTYLDALARQRRDDGLPAVSVAWGLWAGASAMTGHLDGAEHERLGRAGIVPLDAEQGLRLLDAALAGGRPLAIPVALDPRALRRQAADGTLNPVFAGLVKRPPTTPPPAPAAARTSDVRELPPEEREKAALELVRSATATILGHGSASSVDPGAGFLDSGMTSLTAVELRNRLSAATGLRLPSTVVFDHPTPVALGRHLAGLLVPEEGRGVLAELDRLDAELAAGPPPEPAVVEELAARLQGMLTRIGVAVSVTGDAAGAVTDRLGAASDEEIFEFIDNELGAG</sequence>
<dbReference type="CDD" id="cd08956">
    <property type="entry name" value="KR_3_FAS_SDR_x"/>
    <property type="match status" value="2"/>
</dbReference>
<dbReference type="Pfam" id="PF00109">
    <property type="entry name" value="ketoacyl-synt"/>
    <property type="match status" value="2"/>
</dbReference>
<proteinExistence type="predicted"/>
<dbReference type="SUPFAM" id="SSF53901">
    <property type="entry name" value="Thiolase-like"/>
    <property type="match status" value="2"/>
</dbReference>
<dbReference type="SMART" id="SM00823">
    <property type="entry name" value="PKS_PP"/>
    <property type="match status" value="2"/>
</dbReference>
<dbReference type="PROSITE" id="PS50075">
    <property type="entry name" value="CARRIER"/>
    <property type="match status" value="2"/>
</dbReference>
<evidence type="ECO:0000256" key="9">
    <source>
        <dbReference type="PROSITE-ProRule" id="PRU01363"/>
    </source>
</evidence>
<reference evidence="15 16" key="1">
    <citation type="submission" date="2019-11" db="EMBL/GenBank/DDBJ databases">
        <authorList>
            <person name="Cao P."/>
        </authorList>
    </citation>
    <scope>NUCLEOTIDE SEQUENCE [LARGE SCALE GENOMIC DNA]</scope>
    <source>
        <strain evidence="15 16">NEAU-AAG5</strain>
    </source>
</reference>
<feature type="active site" description="Proton acceptor; for dehydratase activity" evidence="9">
    <location>
        <position position="956"/>
    </location>
</feature>
<dbReference type="InterPro" id="IPR036291">
    <property type="entry name" value="NAD(P)-bd_dom_sf"/>
</dbReference>
<evidence type="ECO:0000256" key="8">
    <source>
        <dbReference type="ARBA" id="ARBA00023315"/>
    </source>
</evidence>
<evidence type="ECO:0000259" key="12">
    <source>
        <dbReference type="PROSITE" id="PS50075"/>
    </source>
</evidence>
<dbReference type="SMART" id="SM00822">
    <property type="entry name" value="PKS_KR"/>
    <property type="match status" value="2"/>
</dbReference>
<dbReference type="InterPro" id="IPR009081">
    <property type="entry name" value="PP-bd_ACP"/>
</dbReference>
<accession>A0A7K1KXS1</accession>
<keyword evidence="16" id="KW-1185">Reference proteome</keyword>
<dbReference type="InterPro" id="IPR049900">
    <property type="entry name" value="PKS_mFAS_DH"/>
</dbReference>
<dbReference type="InterPro" id="IPR001227">
    <property type="entry name" value="Ac_transferase_dom_sf"/>
</dbReference>
<feature type="domain" description="Carrier" evidence="12">
    <location>
        <begin position="1620"/>
        <end position="1695"/>
    </location>
</feature>
<dbReference type="InterPro" id="IPR055123">
    <property type="entry name" value="SpnB-like_Rossmann"/>
</dbReference>
<feature type="domain" description="Ketosynthase family 3 (KS3)" evidence="13">
    <location>
        <begin position="34"/>
        <end position="458"/>
    </location>
</feature>
<dbReference type="InterPro" id="IPR014031">
    <property type="entry name" value="Ketoacyl_synth_C"/>
</dbReference>
<dbReference type="PANTHER" id="PTHR43775">
    <property type="entry name" value="FATTY ACID SYNTHASE"/>
    <property type="match status" value="1"/>
</dbReference>
<keyword evidence="4" id="KW-0597">Phosphoprotein</keyword>
<dbReference type="FunFam" id="3.40.366.10:FF:000002">
    <property type="entry name" value="Probable polyketide synthase 2"/>
    <property type="match status" value="2"/>
</dbReference>
<dbReference type="InterPro" id="IPR016035">
    <property type="entry name" value="Acyl_Trfase/lysoPLipase"/>
</dbReference>
<dbReference type="Pfam" id="PF02801">
    <property type="entry name" value="Ketoacyl-synt_C"/>
    <property type="match status" value="2"/>
</dbReference>
<feature type="domain" description="PKS/mFAS DH" evidence="14">
    <location>
        <begin position="924"/>
        <end position="1202"/>
    </location>
</feature>
<keyword evidence="5" id="KW-0808">Transferase</keyword>
<comment type="pathway">
    <text evidence="2">Antibiotic biosynthesis.</text>
</comment>
<dbReference type="InterPro" id="IPR020806">
    <property type="entry name" value="PKS_PP-bd"/>
</dbReference>
<evidence type="ECO:0000256" key="3">
    <source>
        <dbReference type="ARBA" id="ARBA00022450"/>
    </source>
</evidence>
<dbReference type="FunFam" id="3.40.47.10:FF:000019">
    <property type="entry name" value="Polyketide synthase type I"/>
    <property type="match status" value="2"/>
</dbReference>
<dbReference type="InterPro" id="IPR042104">
    <property type="entry name" value="PKS_dehydratase_sf"/>
</dbReference>
<dbReference type="Gene3D" id="1.10.1200.10">
    <property type="entry name" value="ACP-like"/>
    <property type="match status" value="2"/>
</dbReference>
<name>A0A7K1KXS1_9ACTN</name>
<dbReference type="EMBL" id="WOFH01000003">
    <property type="protein sequence ID" value="MUN36756.1"/>
    <property type="molecule type" value="Genomic_DNA"/>
</dbReference>
<dbReference type="GO" id="GO:0006633">
    <property type="term" value="P:fatty acid biosynthetic process"/>
    <property type="evidence" value="ECO:0007669"/>
    <property type="project" value="InterPro"/>
</dbReference>
<dbReference type="Gene3D" id="3.40.47.10">
    <property type="match status" value="2"/>
</dbReference>
<dbReference type="InterPro" id="IPR036736">
    <property type="entry name" value="ACP-like_sf"/>
</dbReference>
<dbReference type="PROSITE" id="PS52004">
    <property type="entry name" value="KS3_2"/>
    <property type="match status" value="2"/>
</dbReference>
<dbReference type="PANTHER" id="PTHR43775:SF51">
    <property type="entry name" value="INACTIVE PHENOLPHTHIOCEROL SYNTHESIS POLYKETIDE SYNTHASE TYPE I PKS1-RELATED"/>
    <property type="match status" value="1"/>
</dbReference>
<dbReference type="Pfam" id="PF00698">
    <property type="entry name" value="Acyl_transf_1"/>
    <property type="match status" value="2"/>
</dbReference>
<dbReference type="GO" id="GO:0004315">
    <property type="term" value="F:3-oxoacyl-[acyl-carrier-protein] synthase activity"/>
    <property type="evidence" value="ECO:0007669"/>
    <property type="project" value="InterPro"/>
</dbReference>
<feature type="region of interest" description="N-terminal hotdog fold" evidence="9">
    <location>
        <begin position="2593"/>
        <end position="2706"/>
    </location>
</feature>
<dbReference type="Pfam" id="PF21089">
    <property type="entry name" value="PKS_DH_N"/>
    <property type="match status" value="2"/>
</dbReference>
<feature type="coiled-coil region" evidence="10">
    <location>
        <begin position="5"/>
        <end position="32"/>
    </location>
</feature>
<keyword evidence="8" id="KW-0012">Acyltransferase</keyword>
<dbReference type="SUPFAM" id="SSF55048">
    <property type="entry name" value="Probable ACP-binding domain of malonyl-CoA ACP transacylase"/>
    <property type="match status" value="2"/>
</dbReference>
<dbReference type="InterPro" id="IPR014043">
    <property type="entry name" value="Acyl_transferase_dom"/>
</dbReference>
<organism evidence="15 16">
    <name type="scientific">Actinomadura litoris</name>
    <dbReference type="NCBI Taxonomy" id="2678616"/>
    <lineage>
        <taxon>Bacteria</taxon>
        <taxon>Bacillati</taxon>
        <taxon>Actinomycetota</taxon>
        <taxon>Actinomycetes</taxon>
        <taxon>Streptosporangiales</taxon>
        <taxon>Thermomonosporaceae</taxon>
        <taxon>Actinomadura</taxon>
    </lineage>
</organism>
<evidence type="ECO:0000256" key="6">
    <source>
        <dbReference type="ARBA" id="ARBA00023194"/>
    </source>
</evidence>
<protein>
    <submittedName>
        <fullName evidence="15">SDR family NAD(P)-dependent oxidoreductase</fullName>
    </submittedName>
</protein>
<dbReference type="Pfam" id="PF16197">
    <property type="entry name" value="KAsynt_C_assoc"/>
    <property type="match status" value="2"/>
</dbReference>
<dbReference type="InterPro" id="IPR015083">
    <property type="entry name" value="NorB/c/GfsB-D-like_docking"/>
</dbReference>
<dbReference type="SUPFAM" id="SSF52151">
    <property type="entry name" value="FabD/lysophospholipase-like"/>
    <property type="match status" value="2"/>
</dbReference>
<evidence type="ECO:0000259" key="13">
    <source>
        <dbReference type="PROSITE" id="PS52004"/>
    </source>
</evidence>
<dbReference type="InterPro" id="IPR049551">
    <property type="entry name" value="PKS_DH_C"/>
</dbReference>